<dbReference type="EMBL" id="GG662510">
    <property type="protein sequence ID" value="EWS72374.1"/>
    <property type="molecule type" value="Genomic_DNA"/>
</dbReference>
<proteinExistence type="predicted"/>
<accession>W7XH75</accession>
<dbReference type="InParanoid" id="W7XH75"/>
<organism evidence="1 2">
    <name type="scientific">Tetrahymena thermophila (strain SB210)</name>
    <dbReference type="NCBI Taxonomy" id="312017"/>
    <lineage>
        <taxon>Eukaryota</taxon>
        <taxon>Sar</taxon>
        <taxon>Alveolata</taxon>
        <taxon>Ciliophora</taxon>
        <taxon>Intramacronucleata</taxon>
        <taxon>Oligohymenophorea</taxon>
        <taxon>Hymenostomatida</taxon>
        <taxon>Tetrahymenina</taxon>
        <taxon>Tetrahymenidae</taxon>
        <taxon>Tetrahymena</taxon>
    </lineage>
</organism>
<reference evidence="2" key="1">
    <citation type="journal article" date="2006" name="PLoS Biol.">
        <title>Macronuclear genome sequence of the ciliate Tetrahymena thermophila, a model eukaryote.</title>
        <authorList>
            <person name="Eisen J.A."/>
            <person name="Coyne R.S."/>
            <person name="Wu M."/>
            <person name="Wu D."/>
            <person name="Thiagarajan M."/>
            <person name="Wortman J.R."/>
            <person name="Badger J.H."/>
            <person name="Ren Q."/>
            <person name="Amedeo P."/>
            <person name="Jones K.M."/>
            <person name="Tallon L.J."/>
            <person name="Delcher A.L."/>
            <person name="Salzberg S.L."/>
            <person name="Silva J.C."/>
            <person name="Haas B.J."/>
            <person name="Majoros W.H."/>
            <person name="Farzad M."/>
            <person name="Carlton J.M."/>
            <person name="Smith R.K. Jr."/>
            <person name="Garg J."/>
            <person name="Pearlman R.E."/>
            <person name="Karrer K.M."/>
            <person name="Sun L."/>
            <person name="Manning G."/>
            <person name="Elde N.C."/>
            <person name="Turkewitz A.P."/>
            <person name="Asai D.J."/>
            <person name="Wilkes D.E."/>
            <person name="Wang Y."/>
            <person name="Cai H."/>
            <person name="Collins K."/>
            <person name="Stewart B.A."/>
            <person name="Lee S.R."/>
            <person name="Wilamowska K."/>
            <person name="Weinberg Z."/>
            <person name="Ruzzo W.L."/>
            <person name="Wloga D."/>
            <person name="Gaertig J."/>
            <person name="Frankel J."/>
            <person name="Tsao C.-C."/>
            <person name="Gorovsky M.A."/>
            <person name="Keeling P.J."/>
            <person name="Waller R.F."/>
            <person name="Patron N.J."/>
            <person name="Cherry J.M."/>
            <person name="Stover N.A."/>
            <person name="Krieger C.J."/>
            <person name="del Toro C."/>
            <person name="Ryder H.F."/>
            <person name="Williamson S.C."/>
            <person name="Barbeau R.A."/>
            <person name="Hamilton E.P."/>
            <person name="Orias E."/>
        </authorList>
    </citation>
    <scope>NUCLEOTIDE SEQUENCE [LARGE SCALE GENOMIC DNA]</scope>
    <source>
        <strain evidence="2">SB210</strain>
    </source>
</reference>
<keyword evidence="2" id="KW-1185">Reference proteome</keyword>
<dbReference type="Proteomes" id="UP000009168">
    <property type="component" value="Unassembled WGS sequence"/>
</dbReference>
<dbReference type="AlphaFoldDB" id="W7XH75"/>
<gene>
    <name evidence="1" type="ORF">TTHERM_000585028</name>
</gene>
<sequence length="174" mass="20720">MIGLLHVSQQAATIHQQIIIKRLILVLFNLHNHLKYQLKSKIYKIIVIIRAKHLNFSKNIKVYQQKSNKFRIANYIFITNRLQTNKINHIYNFQSQAFHFHLYFKAKKYLLNVKPNQMINLIKQLLLQQQIAIYLQDILLNTLPINQLKTFSLLIIHKAKQYGHSQMSTQKEIC</sequence>
<dbReference type="KEGG" id="tet:TTHERM_000585028"/>
<name>W7XH75_TETTS</name>
<evidence type="ECO:0000313" key="1">
    <source>
        <dbReference type="EMBL" id="EWS72374.1"/>
    </source>
</evidence>
<evidence type="ECO:0000313" key="2">
    <source>
        <dbReference type="Proteomes" id="UP000009168"/>
    </source>
</evidence>
<dbReference type="GeneID" id="24439714"/>
<protein>
    <submittedName>
        <fullName evidence="1">Uncharacterized protein</fullName>
    </submittedName>
</protein>
<dbReference type="RefSeq" id="XP_012655096.1">
    <property type="nucleotide sequence ID" value="XM_012799642.1"/>
</dbReference>